<dbReference type="PANTHER" id="PTHR12247">
    <property type="entry name" value="POLYCOMB GROUP PROTEIN"/>
    <property type="match status" value="1"/>
</dbReference>
<dbReference type="SUPFAM" id="SSF47769">
    <property type="entry name" value="SAM/Pointed domain"/>
    <property type="match status" value="1"/>
</dbReference>
<reference evidence="3" key="1">
    <citation type="submission" date="2019-05" db="EMBL/GenBank/DDBJ databases">
        <title>Annotation for the trematode Paragonimus heterotremus.</title>
        <authorList>
            <person name="Choi Y.-J."/>
        </authorList>
    </citation>
    <scope>NUCLEOTIDE SEQUENCE</scope>
    <source>
        <strain evidence="3">LC</strain>
    </source>
</reference>
<feature type="compositionally biased region" description="Low complexity" evidence="1">
    <location>
        <begin position="1030"/>
        <end position="1045"/>
    </location>
</feature>
<dbReference type="OrthoDB" id="2390104at2759"/>
<organism evidence="3 4">
    <name type="scientific">Paragonimus heterotremus</name>
    <dbReference type="NCBI Taxonomy" id="100268"/>
    <lineage>
        <taxon>Eukaryota</taxon>
        <taxon>Metazoa</taxon>
        <taxon>Spiralia</taxon>
        <taxon>Lophotrochozoa</taxon>
        <taxon>Platyhelminthes</taxon>
        <taxon>Trematoda</taxon>
        <taxon>Digenea</taxon>
        <taxon>Plagiorchiida</taxon>
        <taxon>Troglotremata</taxon>
        <taxon>Troglotrematidae</taxon>
        <taxon>Paragonimus</taxon>
    </lineage>
</organism>
<dbReference type="PROSITE" id="PS50105">
    <property type="entry name" value="SAM_DOMAIN"/>
    <property type="match status" value="1"/>
</dbReference>
<dbReference type="CDD" id="cd09509">
    <property type="entry name" value="SAM_Polycomb"/>
    <property type="match status" value="1"/>
</dbReference>
<protein>
    <recommendedName>
        <fullName evidence="2">SAM domain-containing protein</fullName>
    </recommendedName>
</protein>
<feature type="region of interest" description="Disordered" evidence="1">
    <location>
        <begin position="969"/>
        <end position="1141"/>
    </location>
</feature>
<dbReference type="InterPro" id="IPR050548">
    <property type="entry name" value="PcG_chromatin_remod_factors"/>
</dbReference>
<dbReference type="GO" id="GO:0045892">
    <property type="term" value="P:negative regulation of DNA-templated transcription"/>
    <property type="evidence" value="ECO:0007669"/>
    <property type="project" value="TreeGrafter"/>
</dbReference>
<dbReference type="PANTHER" id="PTHR12247:SF131">
    <property type="entry name" value="LD05287P"/>
    <property type="match status" value="1"/>
</dbReference>
<dbReference type="Pfam" id="PF00536">
    <property type="entry name" value="SAM_1"/>
    <property type="match status" value="1"/>
</dbReference>
<dbReference type="InterPro" id="IPR013761">
    <property type="entry name" value="SAM/pointed_sf"/>
</dbReference>
<sequence length="1249" mass="129378">MSFVSVGTINAGEPPSTLLPSVCMLPSATTTEQQPVQYTAQIISLPSADTVAAVKSTISCCQDSRPPTMLLEFESNFCSLPSSSTALTGTDTAKMLSVSSTTVNPITPADTSTSHLDPLFISNPAVSSVFTSVPLCLPSTTMLGIRPKPPVTQTVPSVHLVTATPTPVTTPLPSQSTVHLMPFVAASVGSSSLPNPPIPLGNLTGPTPGMPISGAVAPGTAGLQILNVTPMSPFVGTPGIVLHTAGTPNFQPATTPLLSGLPSAAALGGGTALNFLQPAPPTFATTLLQPPTGAPTDFMFEHTLGLTHSLGPAGSLTLINPGNPSSSVMESFATGPLSSLYPTLFHPSPQSSAPNPALLPTSTSIFIPPTYRQSVAGTTNLVNATPPQMSTSMTSGGLATGLFPGPSLSHANHVAAGAAAGTGLMFQPAPGPLLPPAFGLTSVSLLQSYPFPSYSFPFHGATDLTSLSVTVAPTVCSTSFPIYRPEDYNTRSSIPVCPVTLHPAPIMSCATVTNASLTSLPQPPALQPCPAVSKRLHRLPLSSTRTGSATVTTMSGRHAAAGAGFSAVQHTVISSTVPGVLPRATLAVPGNIGIRAPNSTIVLPALRRRRSRVLVKPKSVAAVAADSENTPDCLVPAVDVPQTEKISSPVSSTCSDPVCFSTQTAVSSTVVSFKPDDSSQVKLHLEHTHPDLSPVVSEPICSIFDGQPSAPNKLPLTSPSPSSGAILTTTEISKESKTSSCLSETISPISGSSSNLVVTDVLNGVDQSVEHSAATLNSTDQHSMQSPSTQPCDSPVPNIFKSAVRESSSSTTSSPMPSSTGSTCSSPQSSSSPTANQRNTCPTVTTSSTNCIQTPLVKLPNGIHEHGELHTSMQRLGVSCPSAATGEPDEDQASPALIATGLLPVSRTDCRSTPTVPPPLLHHGPDDHRILTHVLDGHVIYESNRPFPVRNGMAVVEAALLQQCVREQAGTKVGKSPAKATRIQLVDSEPMINGHEPMQTDEEVLIRRSADSPGSGESNRSTRTSRKPSRTYSSSSNSPSNMRYNHGPPSKRSLEPGNMSECPMISKSGEETTLQSDKTAPPAVRLATVSPPFSRPLSAGSNIEFPASINSSTKDDSSRVCQPTPLPYRSPTVARTSPGPASTCTVIPDATHQLPVGFRSFPPPYAVAPQQPAPPPPGPVRYWTPDDVVTFVQGTPGCGAYASAFLTNEIDGEALLLLAKDQFIQPPIGMKIGPALKLAARLESIRHVN</sequence>
<dbReference type="GO" id="GO:0042393">
    <property type="term" value="F:histone binding"/>
    <property type="evidence" value="ECO:0007669"/>
    <property type="project" value="TreeGrafter"/>
</dbReference>
<feature type="compositionally biased region" description="Low complexity" evidence="1">
    <location>
        <begin position="807"/>
        <end position="834"/>
    </location>
</feature>
<feature type="compositionally biased region" description="Polar residues" evidence="1">
    <location>
        <begin position="835"/>
        <end position="847"/>
    </location>
</feature>
<name>A0A8J4T214_9TREM</name>
<gene>
    <name evidence="3" type="ORF">PHET_04230</name>
</gene>
<dbReference type="AlphaFoldDB" id="A0A8J4T214"/>
<evidence type="ECO:0000259" key="2">
    <source>
        <dbReference type="PROSITE" id="PS50105"/>
    </source>
</evidence>
<evidence type="ECO:0000313" key="3">
    <source>
        <dbReference type="EMBL" id="KAF5402335.1"/>
    </source>
</evidence>
<evidence type="ECO:0000313" key="4">
    <source>
        <dbReference type="Proteomes" id="UP000748531"/>
    </source>
</evidence>
<dbReference type="InterPro" id="IPR001660">
    <property type="entry name" value="SAM"/>
</dbReference>
<dbReference type="Proteomes" id="UP000748531">
    <property type="component" value="Unassembled WGS sequence"/>
</dbReference>
<dbReference type="GO" id="GO:0003682">
    <property type="term" value="F:chromatin binding"/>
    <property type="evidence" value="ECO:0007669"/>
    <property type="project" value="TreeGrafter"/>
</dbReference>
<feature type="domain" description="SAM" evidence="2">
    <location>
        <begin position="1183"/>
        <end position="1230"/>
    </location>
</feature>
<dbReference type="Gene3D" id="1.10.150.50">
    <property type="entry name" value="Transcription Factor, Ets-1"/>
    <property type="match status" value="1"/>
</dbReference>
<dbReference type="EMBL" id="LUCH01001875">
    <property type="protein sequence ID" value="KAF5402335.1"/>
    <property type="molecule type" value="Genomic_DNA"/>
</dbReference>
<feature type="region of interest" description="Disordered" evidence="1">
    <location>
        <begin position="776"/>
        <end position="847"/>
    </location>
</feature>
<dbReference type="SMART" id="SM00454">
    <property type="entry name" value="SAM"/>
    <property type="match status" value="1"/>
</dbReference>
<accession>A0A8J4T214</accession>
<comment type="caution">
    <text evidence="3">The sequence shown here is derived from an EMBL/GenBank/DDBJ whole genome shotgun (WGS) entry which is preliminary data.</text>
</comment>
<evidence type="ECO:0000256" key="1">
    <source>
        <dbReference type="SAM" id="MobiDB-lite"/>
    </source>
</evidence>
<proteinExistence type="predicted"/>
<dbReference type="GO" id="GO:0005634">
    <property type="term" value="C:nucleus"/>
    <property type="evidence" value="ECO:0007669"/>
    <property type="project" value="TreeGrafter"/>
</dbReference>
<feature type="compositionally biased region" description="Polar residues" evidence="1">
    <location>
        <begin position="776"/>
        <end position="792"/>
    </location>
</feature>
<keyword evidence="4" id="KW-1185">Reference proteome</keyword>